<dbReference type="InterPro" id="IPR000890">
    <property type="entry name" value="Aliphatic_acid_kin_short-chain"/>
</dbReference>
<dbReference type="Pfam" id="PF00871">
    <property type="entry name" value="Acetate_kinase"/>
    <property type="match status" value="1"/>
</dbReference>
<dbReference type="Proteomes" id="UP000198625">
    <property type="component" value="Unassembled WGS sequence"/>
</dbReference>
<keyword evidence="1" id="KW-0808">Transferase</keyword>
<accession>A0A1H3LU93</accession>
<dbReference type="PANTHER" id="PTHR21060:SF20">
    <property type="entry name" value="BUTYRATE KINASE 1-RELATED"/>
    <property type="match status" value="1"/>
</dbReference>
<dbReference type="EMBL" id="FNQE01000004">
    <property type="protein sequence ID" value="SDY67594.1"/>
    <property type="molecule type" value="Genomic_DNA"/>
</dbReference>
<dbReference type="AlphaFoldDB" id="A0A1H3LU93"/>
<dbReference type="InterPro" id="IPR043129">
    <property type="entry name" value="ATPase_NBD"/>
</dbReference>
<organism evidence="5 6">
    <name type="scientific">Proteiniborus ethanoligenes</name>
    <dbReference type="NCBI Taxonomy" id="415015"/>
    <lineage>
        <taxon>Bacteria</taxon>
        <taxon>Bacillati</taxon>
        <taxon>Bacillota</taxon>
        <taxon>Clostridia</taxon>
        <taxon>Eubacteriales</taxon>
        <taxon>Proteiniborus</taxon>
    </lineage>
</organism>
<protein>
    <submittedName>
        <fullName evidence="5">Butyrate kinase</fullName>
    </submittedName>
</protein>
<dbReference type="PANTHER" id="PTHR21060">
    <property type="entry name" value="ACETATE KINASE"/>
    <property type="match status" value="1"/>
</dbReference>
<evidence type="ECO:0000256" key="4">
    <source>
        <dbReference type="ARBA" id="ARBA00022840"/>
    </source>
</evidence>
<dbReference type="STRING" id="415015.SAMN05660462_00632"/>
<evidence type="ECO:0000256" key="2">
    <source>
        <dbReference type="ARBA" id="ARBA00022741"/>
    </source>
</evidence>
<evidence type="ECO:0000256" key="3">
    <source>
        <dbReference type="ARBA" id="ARBA00022777"/>
    </source>
</evidence>
<keyword evidence="4" id="KW-0067">ATP-binding</keyword>
<dbReference type="Gene3D" id="3.30.420.40">
    <property type="match status" value="1"/>
</dbReference>
<reference evidence="5 6" key="1">
    <citation type="submission" date="2016-10" db="EMBL/GenBank/DDBJ databases">
        <authorList>
            <person name="de Groot N.N."/>
        </authorList>
    </citation>
    <scope>NUCLEOTIDE SEQUENCE [LARGE SCALE GENOMIC DNA]</scope>
    <source>
        <strain evidence="5 6">DSM 21650</strain>
    </source>
</reference>
<gene>
    <name evidence="5" type="ORF">SAMN05660462_00632</name>
</gene>
<dbReference type="GO" id="GO:0006083">
    <property type="term" value="P:acetate metabolic process"/>
    <property type="evidence" value="ECO:0007669"/>
    <property type="project" value="TreeGrafter"/>
</dbReference>
<evidence type="ECO:0000313" key="6">
    <source>
        <dbReference type="Proteomes" id="UP000198625"/>
    </source>
</evidence>
<keyword evidence="6" id="KW-1185">Reference proteome</keyword>
<evidence type="ECO:0000313" key="5">
    <source>
        <dbReference type="EMBL" id="SDY67594.1"/>
    </source>
</evidence>
<dbReference type="GO" id="GO:0005524">
    <property type="term" value="F:ATP binding"/>
    <property type="evidence" value="ECO:0007669"/>
    <property type="project" value="UniProtKB-KW"/>
</dbReference>
<sequence>MIKEGDSKAELVYKAMAYQVAKEIGSMATVLKGHVEAIILTGGIAHDELFVNWIKERVDFISSVIVYPGEDELIALAEGGLRVLRGEEKTKQYF</sequence>
<proteinExistence type="predicted"/>
<name>A0A1H3LU93_9FIRM</name>
<dbReference type="GO" id="GO:0008776">
    <property type="term" value="F:acetate kinase activity"/>
    <property type="evidence" value="ECO:0007669"/>
    <property type="project" value="TreeGrafter"/>
</dbReference>
<keyword evidence="2" id="KW-0547">Nucleotide-binding</keyword>
<evidence type="ECO:0000256" key="1">
    <source>
        <dbReference type="ARBA" id="ARBA00022679"/>
    </source>
</evidence>
<dbReference type="SUPFAM" id="SSF53067">
    <property type="entry name" value="Actin-like ATPase domain"/>
    <property type="match status" value="1"/>
</dbReference>
<keyword evidence="3 5" id="KW-0418">Kinase</keyword>